<comment type="function">
    <text evidence="3">Binds together with bS18 to 16S ribosomal RNA.</text>
</comment>
<protein>
    <recommendedName>
        <fullName evidence="2 3">Small ribosomal subunit protein bS6</fullName>
    </recommendedName>
</protein>
<dbReference type="NCBIfam" id="TIGR00166">
    <property type="entry name" value="S6"/>
    <property type="match status" value="1"/>
</dbReference>
<gene>
    <name evidence="3 4" type="primary">rpsF</name>
    <name evidence="4" type="ORF">DEIPH_ctg008orf0005</name>
</gene>
<keyword evidence="5" id="KW-1185">Reference proteome</keyword>
<sequence>MAGSEVNMNQYDLNLILNPNLSAEQVQIEKDYIETTLKNAGAELANLDDLGNRRMAYAIDKDREGYYLMYTIKAGGNPEKDIASTLRLRDNVRRILVVKDRPEWKTKKA</sequence>
<evidence type="ECO:0000256" key="2">
    <source>
        <dbReference type="ARBA" id="ARBA00035294"/>
    </source>
</evidence>
<dbReference type="AlphaFoldDB" id="A0A016QTT3"/>
<dbReference type="InterPro" id="IPR020814">
    <property type="entry name" value="Ribosomal_S6_plastid/chlpt"/>
</dbReference>
<comment type="caution">
    <text evidence="4">The sequence shown here is derived from an EMBL/GenBank/DDBJ whole genome shotgun (WGS) entry which is preliminary data.</text>
</comment>
<accession>A0A016QTT3</accession>
<dbReference type="CDD" id="cd00473">
    <property type="entry name" value="bS6"/>
    <property type="match status" value="1"/>
</dbReference>
<dbReference type="Gene3D" id="3.30.70.60">
    <property type="match status" value="1"/>
</dbReference>
<dbReference type="InterPro" id="IPR000529">
    <property type="entry name" value="Ribosomal_bS6"/>
</dbReference>
<dbReference type="SUPFAM" id="SSF54995">
    <property type="entry name" value="Ribosomal protein S6"/>
    <property type="match status" value="1"/>
</dbReference>
<keyword evidence="3" id="KW-0699">rRNA-binding</keyword>
<dbReference type="InterPro" id="IPR014717">
    <property type="entry name" value="Transl_elong_EF1B/ribsomal_bS6"/>
</dbReference>
<keyword evidence="3 4" id="KW-0689">Ribosomal protein</keyword>
<dbReference type="GO" id="GO:0006412">
    <property type="term" value="P:translation"/>
    <property type="evidence" value="ECO:0007669"/>
    <property type="project" value="UniProtKB-UniRule"/>
</dbReference>
<dbReference type="STRING" id="1476583.DEIPH_ctg008orf0005"/>
<dbReference type="PANTHER" id="PTHR21011:SF1">
    <property type="entry name" value="SMALL RIBOSOMAL SUBUNIT PROTEIN BS6M"/>
    <property type="match status" value="1"/>
</dbReference>
<organism evidence="4 5">
    <name type="scientific">Deinococcus phoenicis</name>
    <dbReference type="NCBI Taxonomy" id="1476583"/>
    <lineage>
        <taxon>Bacteria</taxon>
        <taxon>Thermotogati</taxon>
        <taxon>Deinococcota</taxon>
        <taxon>Deinococci</taxon>
        <taxon>Deinococcales</taxon>
        <taxon>Deinococcaceae</taxon>
        <taxon>Deinococcus</taxon>
    </lineage>
</organism>
<dbReference type="Proteomes" id="UP000020492">
    <property type="component" value="Unassembled WGS sequence"/>
</dbReference>
<evidence type="ECO:0000313" key="5">
    <source>
        <dbReference type="Proteomes" id="UP000020492"/>
    </source>
</evidence>
<dbReference type="Pfam" id="PF01250">
    <property type="entry name" value="Ribosomal_S6"/>
    <property type="match status" value="1"/>
</dbReference>
<name>A0A016QTT3_9DEIO</name>
<dbReference type="GO" id="GO:0070181">
    <property type="term" value="F:small ribosomal subunit rRNA binding"/>
    <property type="evidence" value="ECO:0007669"/>
    <property type="project" value="TreeGrafter"/>
</dbReference>
<dbReference type="EMBL" id="JHAC01000008">
    <property type="protein sequence ID" value="EYB69297.1"/>
    <property type="molecule type" value="Genomic_DNA"/>
</dbReference>
<proteinExistence type="inferred from homology"/>
<keyword evidence="3" id="KW-0694">RNA-binding</keyword>
<dbReference type="eggNOG" id="COG0360">
    <property type="taxonomic scope" value="Bacteria"/>
</dbReference>
<dbReference type="GO" id="GO:0003735">
    <property type="term" value="F:structural constituent of ribosome"/>
    <property type="evidence" value="ECO:0007669"/>
    <property type="project" value="InterPro"/>
</dbReference>
<dbReference type="GO" id="GO:0005737">
    <property type="term" value="C:cytoplasm"/>
    <property type="evidence" value="ECO:0007669"/>
    <property type="project" value="UniProtKB-ARBA"/>
</dbReference>
<dbReference type="InterPro" id="IPR035980">
    <property type="entry name" value="Ribosomal_bS6_sf"/>
</dbReference>
<reference evidence="4 5" key="1">
    <citation type="submission" date="2014-03" db="EMBL/GenBank/DDBJ databases">
        <title>Draft genome sequence of Deinococcus phoenicis 1P10ME.</title>
        <authorList>
            <person name="Stepanov V.G."/>
            <person name="Vaishampayan P."/>
            <person name="Venkateswaran K."/>
            <person name="Fox G.E."/>
        </authorList>
    </citation>
    <scope>NUCLEOTIDE SEQUENCE [LARGE SCALE GENOMIC DNA]</scope>
    <source>
        <strain evidence="4 5">1P10ME</strain>
    </source>
</reference>
<keyword evidence="3" id="KW-0687">Ribonucleoprotein</keyword>
<comment type="similarity">
    <text evidence="1 3">Belongs to the bacterial ribosomal protein bS6 family.</text>
</comment>
<evidence type="ECO:0000256" key="3">
    <source>
        <dbReference type="HAMAP-Rule" id="MF_00360"/>
    </source>
</evidence>
<dbReference type="GO" id="GO:0005840">
    <property type="term" value="C:ribosome"/>
    <property type="evidence" value="ECO:0007669"/>
    <property type="project" value="UniProtKB-KW"/>
</dbReference>
<evidence type="ECO:0000313" key="4">
    <source>
        <dbReference type="EMBL" id="EYB69297.1"/>
    </source>
</evidence>
<dbReference type="GO" id="GO:1990904">
    <property type="term" value="C:ribonucleoprotein complex"/>
    <property type="evidence" value="ECO:0007669"/>
    <property type="project" value="UniProtKB-KW"/>
</dbReference>
<dbReference type="HAMAP" id="MF_00360">
    <property type="entry name" value="Ribosomal_bS6"/>
    <property type="match status" value="1"/>
</dbReference>
<evidence type="ECO:0000256" key="1">
    <source>
        <dbReference type="ARBA" id="ARBA00009512"/>
    </source>
</evidence>
<dbReference type="PATRIC" id="fig|1476583.3.peg.433"/>
<dbReference type="PANTHER" id="PTHR21011">
    <property type="entry name" value="MITOCHONDRIAL 28S RIBOSOMAL PROTEIN S6"/>
    <property type="match status" value="1"/>
</dbReference>